<evidence type="ECO:0000313" key="3">
    <source>
        <dbReference type="Proteomes" id="UP000266673"/>
    </source>
</evidence>
<protein>
    <submittedName>
        <fullName evidence="2">Uncharacterized protein</fullName>
    </submittedName>
</protein>
<accession>A0A397TSK7</accession>
<proteinExistence type="predicted"/>
<evidence type="ECO:0000313" key="2">
    <source>
        <dbReference type="EMBL" id="RIB01122.1"/>
    </source>
</evidence>
<comment type="caution">
    <text evidence="2">The sequence shown here is derived from an EMBL/GenBank/DDBJ whole genome shotgun (WGS) entry which is preliminary data.</text>
</comment>
<keyword evidence="1" id="KW-0175">Coiled coil</keyword>
<evidence type="ECO:0000256" key="1">
    <source>
        <dbReference type="SAM" id="Coils"/>
    </source>
</evidence>
<gene>
    <name evidence="2" type="ORF">C2G38_2231791</name>
</gene>
<keyword evidence="3" id="KW-1185">Reference proteome</keyword>
<sequence>DENTVLRRRVGEVERRVKEASELEEENQELEEENREWRRRIEEVNRNHHLETVVFLGVVVVVTGARRLLRHSWCRGLSCIFVLTSSFLSVRNFFRSLTISSLVWVYVVEVSSFSLFRDILVGVGLDVREVLLLGLRW</sequence>
<dbReference type="Proteomes" id="UP000266673">
    <property type="component" value="Unassembled WGS sequence"/>
</dbReference>
<dbReference type="AlphaFoldDB" id="A0A397TSK7"/>
<feature type="coiled-coil region" evidence="1">
    <location>
        <begin position="13"/>
        <end position="47"/>
    </location>
</feature>
<name>A0A397TSK7_9GLOM</name>
<dbReference type="EMBL" id="QKWP01003309">
    <property type="protein sequence ID" value="RIB01122.1"/>
    <property type="molecule type" value="Genomic_DNA"/>
</dbReference>
<organism evidence="2 3">
    <name type="scientific">Gigaspora rosea</name>
    <dbReference type="NCBI Taxonomy" id="44941"/>
    <lineage>
        <taxon>Eukaryota</taxon>
        <taxon>Fungi</taxon>
        <taxon>Fungi incertae sedis</taxon>
        <taxon>Mucoromycota</taxon>
        <taxon>Glomeromycotina</taxon>
        <taxon>Glomeromycetes</taxon>
        <taxon>Diversisporales</taxon>
        <taxon>Gigasporaceae</taxon>
        <taxon>Gigaspora</taxon>
    </lineage>
</organism>
<reference evidence="2 3" key="1">
    <citation type="submission" date="2018-06" db="EMBL/GenBank/DDBJ databases">
        <title>Comparative genomics reveals the genomic features of Rhizophagus irregularis, R. cerebriforme, R. diaphanum and Gigaspora rosea, and their symbiotic lifestyle signature.</title>
        <authorList>
            <person name="Morin E."/>
            <person name="San Clemente H."/>
            <person name="Chen E.C.H."/>
            <person name="De La Providencia I."/>
            <person name="Hainaut M."/>
            <person name="Kuo A."/>
            <person name="Kohler A."/>
            <person name="Murat C."/>
            <person name="Tang N."/>
            <person name="Roy S."/>
            <person name="Loubradou J."/>
            <person name="Henrissat B."/>
            <person name="Grigoriev I.V."/>
            <person name="Corradi N."/>
            <person name="Roux C."/>
            <person name="Martin F.M."/>
        </authorList>
    </citation>
    <scope>NUCLEOTIDE SEQUENCE [LARGE SCALE GENOMIC DNA]</scope>
    <source>
        <strain evidence="2 3">DAOM 194757</strain>
    </source>
</reference>
<feature type="non-terminal residue" evidence="2">
    <location>
        <position position="1"/>
    </location>
</feature>